<dbReference type="Proteomes" id="UP000298216">
    <property type="component" value="Unassembled WGS sequence"/>
</dbReference>
<keyword evidence="1" id="KW-0812">Transmembrane</keyword>
<feature type="transmembrane region" description="Helical" evidence="1">
    <location>
        <begin position="49"/>
        <end position="72"/>
    </location>
</feature>
<keyword evidence="1" id="KW-1133">Transmembrane helix</keyword>
<feature type="transmembrane region" description="Helical" evidence="1">
    <location>
        <begin position="79"/>
        <end position="97"/>
    </location>
</feature>
<organism evidence="3 4">
    <name type="scientific">Brevundimonas intermedia</name>
    <dbReference type="NCBI Taxonomy" id="74315"/>
    <lineage>
        <taxon>Bacteria</taxon>
        <taxon>Pseudomonadati</taxon>
        <taxon>Pseudomonadota</taxon>
        <taxon>Alphaproteobacteria</taxon>
        <taxon>Caulobacterales</taxon>
        <taxon>Caulobacteraceae</taxon>
        <taxon>Brevundimonas</taxon>
    </lineage>
</organism>
<keyword evidence="4" id="KW-1185">Reference proteome</keyword>
<dbReference type="InterPro" id="IPR019251">
    <property type="entry name" value="DUF2231_TM"/>
</dbReference>
<proteinExistence type="predicted"/>
<keyword evidence="1" id="KW-0472">Membrane</keyword>
<evidence type="ECO:0000313" key="3">
    <source>
        <dbReference type="EMBL" id="TFW15308.1"/>
    </source>
</evidence>
<evidence type="ECO:0000256" key="1">
    <source>
        <dbReference type="SAM" id="Phobius"/>
    </source>
</evidence>
<reference evidence="3 4" key="1">
    <citation type="submission" date="2019-03" db="EMBL/GenBank/DDBJ databases">
        <title>Draft genome of Brevundimonas sp. a heavy metal resistant soil bacteria.</title>
        <authorList>
            <person name="Soto J."/>
        </authorList>
    </citation>
    <scope>NUCLEOTIDE SEQUENCE [LARGE SCALE GENOMIC DNA]</scope>
    <source>
        <strain evidence="3 4">B-10</strain>
    </source>
</reference>
<sequence>MSTHGLSGAVIRPLHGLLLAFPIALFTFALFTDIAYLKTAEIQWTNFSAWLITGALVFGGLAGVFSIVDFVFGRSRRALIHLVALALAWVLGLVNAFKHSQDAWSSVGAFGVILSILCTILVLVAGWTAYAARESVR</sequence>
<dbReference type="AlphaFoldDB" id="A0A4Y9S6Z8"/>
<gene>
    <name evidence="3" type="ORF">EGY25_01565</name>
</gene>
<feature type="domain" description="DUF2231" evidence="2">
    <location>
        <begin position="12"/>
        <end position="127"/>
    </location>
</feature>
<evidence type="ECO:0000313" key="4">
    <source>
        <dbReference type="Proteomes" id="UP000298216"/>
    </source>
</evidence>
<dbReference type="EMBL" id="SPVH01000001">
    <property type="protein sequence ID" value="TFW15308.1"/>
    <property type="molecule type" value="Genomic_DNA"/>
</dbReference>
<dbReference type="Pfam" id="PF09990">
    <property type="entry name" value="DUF2231"/>
    <property type="match status" value="1"/>
</dbReference>
<evidence type="ECO:0000259" key="2">
    <source>
        <dbReference type="Pfam" id="PF09990"/>
    </source>
</evidence>
<feature type="transmembrane region" description="Helical" evidence="1">
    <location>
        <begin position="109"/>
        <end position="132"/>
    </location>
</feature>
<protein>
    <recommendedName>
        <fullName evidence="2">DUF2231 domain-containing protein</fullName>
    </recommendedName>
</protein>
<feature type="transmembrane region" description="Helical" evidence="1">
    <location>
        <begin position="16"/>
        <end position="37"/>
    </location>
</feature>
<accession>A0A4Y9S6Z8</accession>
<name>A0A4Y9S6Z8_9CAUL</name>
<dbReference type="OrthoDB" id="2873672at2"/>
<comment type="caution">
    <text evidence="3">The sequence shown here is derived from an EMBL/GenBank/DDBJ whole genome shotgun (WGS) entry which is preliminary data.</text>
</comment>
<dbReference type="RefSeq" id="WP_135193304.1">
    <property type="nucleotide sequence ID" value="NZ_SPVH01000001.1"/>
</dbReference>